<evidence type="ECO:0000313" key="2">
    <source>
        <dbReference type="EMBL" id="CDL91729.1"/>
    </source>
</evidence>
<name>W6N8H1_CLOTY</name>
<sequence>MHNVNFRTSFEVENAKLALNSISIYRNLLKDKVIGSLYVLLDYVTGEKVDLDNTADLYNDFFFKLAQSGSNSLENYIVNKIVFDENPFSIKQQFNKPYEGQKDIENAVKNDLKNLQIVARFKGRIIKDGLSKSLEDSNYKFVVNAFPEWDTEKTLKSDEVVEYIKAIKEKFYNSDNWDKCVDDLKNFHGNYGCGEFAKYRAFAWDHIDGKGQFKGISNPDPIQLSQLIGYKDERSVVIENTLQFLKGFSSNNVLLHGDRGTGKSSTVKAILNKYYAEGLRMIELPKAYIVDFPEIIRNLKNRSQKFIVFIDDLVFGDNEESYTTLKSVLEGGLESRSSNILIYATSNRRHLVKEYFSDREQDSDELHVSDSKQEKLSLADRFGINVLFSSPDKKEYLEIVDGLANRRKIDIDKEILHREANKWEMWYNGRSARTAVQFIDWLEGHKLVGDELTLDKE</sequence>
<dbReference type="Gene3D" id="3.40.50.300">
    <property type="entry name" value="P-loop containing nucleotide triphosphate hydrolases"/>
    <property type="match status" value="1"/>
</dbReference>
<dbReference type="InterPro" id="IPR003593">
    <property type="entry name" value="AAA+_ATPase"/>
</dbReference>
<feature type="domain" description="AAA+ ATPase" evidence="1">
    <location>
        <begin position="249"/>
        <end position="366"/>
    </location>
</feature>
<dbReference type="InterPro" id="IPR027417">
    <property type="entry name" value="P-loop_NTPase"/>
</dbReference>
<keyword evidence="3" id="KW-1185">Reference proteome</keyword>
<gene>
    <name evidence="2" type="ORF">CTDIVETGP_1799</name>
</gene>
<dbReference type="SUPFAM" id="SSF52540">
    <property type="entry name" value="P-loop containing nucleoside triphosphate hydrolases"/>
    <property type="match status" value="1"/>
</dbReference>
<dbReference type="GeneID" id="29419281"/>
<evidence type="ECO:0000313" key="3">
    <source>
        <dbReference type="Proteomes" id="UP000019482"/>
    </source>
</evidence>
<evidence type="ECO:0000259" key="1">
    <source>
        <dbReference type="SMART" id="SM00382"/>
    </source>
</evidence>
<comment type="caution">
    <text evidence="2">The sequence shown here is derived from an EMBL/GenBank/DDBJ whole genome shotgun (WGS) entry which is preliminary data.</text>
</comment>
<dbReference type="CDD" id="cd00009">
    <property type="entry name" value="AAA"/>
    <property type="match status" value="1"/>
</dbReference>
<proteinExistence type="predicted"/>
<organism evidence="2 3">
    <name type="scientific">Clostridium tyrobutyricum DIVETGP</name>
    <dbReference type="NCBI Taxonomy" id="1408889"/>
    <lineage>
        <taxon>Bacteria</taxon>
        <taxon>Bacillati</taxon>
        <taxon>Bacillota</taxon>
        <taxon>Clostridia</taxon>
        <taxon>Eubacteriales</taxon>
        <taxon>Clostridiaceae</taxon>
        <taxon>Clostridium</taxon>
    </lineage>
</organism>
<dbReference type="OrthoDB" id="9812140at2"/>
<dbReference type="SMART" id="SM00382">
    <property type="entry name" value="AAA"/>
    <property type="match status" value="1"/>
</dbReference>
<dbReference type="Pfam" id="PF05673">
    <property type="entry name" value="DUF815"/>
    <property type="match status" value="1"/>
</dbReference>
<dbReference type="RefSeq" id="WP_017752594.1">
    <property type="nucleotide sequence ID" value="NZ_CBXI010000031.1"/>
</dbReference>
<dbReference type="AlphaFoldDB" id="W6N8H1"/>
<dbReference type="Proteomes" id="UP000019482">
    <property type="component" value="Unassembled WGS sequence"/>
</dbReference>
<dbReference type="EMBL" id="CBXI010000031">
    <property type="protein sequence ID" value="CDL91729.1"/>
    <property type="molecule type" value="Genomic_DNA"/>
</dbReference>
<dbReference type="PANTHER" id="PTHR42935">
    <property type="entry name" value="SLR0930 PROTEIN"/>
    <property type="match status" value="1"/>
</dbReference>
<dbReference type="InterPro" id="IPR008533">
    <property type="entry name" value="DUF815"/>
</dbReference>
<protein>
    <recommendedName>
        <fullName evidence="1">AAA+ ATPase domain-containing protein</fullName>
    </recommendedName>
</protein>
<accession>W6N8H1</accession>
<dbReference type="PANTHER" id="PTHR42935:SF1">
    <property type="entry name" value="SLR0930 PROTEIN"/>
    <property type="match status" value="1"/>
</dbReference>
<reference evidence="2 3" key="1">
    <citation type="journal article" date="2015" name="Genome Announc.">
        <title>Draft Genome Sequence of Clostridium tyrobutyricum Strain DIVETGP, Isolated from Cow's Milk for Grana Padano Production.</title>
        <authorList>
            <person name="Soggiu A."/>
            <person name="Piras C."/>
            <person name="Gaiarsa S."/>
            <person name="Sassera D."/>
            <person name="Roncada P."/>
            <person name="Bendixen E."/>
            <person name="Brasca M."/>
            <person name="Bonizzi L."/>
        </authorList>
    </citation>
    <scope>NUCLEOTIDE SEQUENCE [LARGE SCALE GENOMIC DNA]</scope>
    <source>
        <strain evidence="2 3">DIVETGP</strain>
    </source>
</reference>